<keyword evidence="2 4" id="KW-0238">DNA-binding</keyword>
<dbReference type="GO" id="GO:0000976">
    <property type="term" value="F:transcription cis-regulatory region binding"/>
    <property type="evidence" value="ECO:0007669"/>
    <property type="project" value="TreeGrafter"/>
</dbReference>
<dbReference type="InterPro" id="IPR041669">
    <property type="entry name" value="TetR_C_15"/>
</dbReference>
<dbReference type="HOGENOM" id="CLU_069356_46_0_0"/>
<evidence type="ECO:0000313" key="7">
    <source>
        <dbReference type="EMBL" id="ADV84397.1"/>
    </source>
</evidence>
<evidence type="ECO:0000256" key="4">
    <source>
        <dbReference type="PROSITE-ProRule" id="PRU00335"/>
    </source>
</evidence>
<dbReference type="STRING" id="401053.AciPR4_3645"/>
<feature type="region of interest" description="Disordered" evidence="5">
    <location>
        <begin position="1"/>
        <end position="20"/>
    </location>
</feature>
<dbReference type="PANTHER" id="PTHR30055:SF234">
    <property type="entry name" value="HTH-TYPE TRANSCRIPTIONAL REGULATOR BETI"/>
    <property type="match status" value="1"/>
</dbReference>
<dbReference type="InterPro" id="IPR001647">
    <property type="entry name" value="HTH_TetR"/>
</dbReference>
<dbReference type="Proteomes" id="UP000006844">
    <property type="component" value="Chromosome"/>
</dbReference>
<dbReference type="Pfam" id="PF00440">
    <property type="entry name" value="TetR_N"/>
    <property type="match status" value="1"/>
</dbReference>
<dbReference type="PROSITE" id="PS01081">
    <property type="entry name" value="HTH_TETR_1"/>
    <property type="match status" value="1"/>
</dbReference>
<evidence type="ECO:0000256" key="2">
    <source>
        <dbReference type="ARBA" id="ARBA00023125"/>
    </source>
</evidence>
<reference evidence="7 8" key="1">
    <citation type="journal article" date="2012" name="Stand. Genomic Sci.">
        <title>Complete genome sequence of Terriglobus saanensis type strain SP1PR4(T), an Acidobacteria from tundra soil.</title>
        <authorList>
            <person name="Rawat S.R."/>
            <person name="Mannisto M.K."/>
            <person name="Starovoytov V."/>
            <person name="Goodwin L."/>
            <person name="Nolan M."/>
            <person name="Hauser L."/>
            <person name="Land M."/>
            <person name="Davenport K.W."/>
            <person name="Woyke T."/>
            <person name="Haggblom M.M."/>
        </authorList>
    </citation>
    <scope>NUCLEOTIDE SEQUENCE</scope>
    <source>
        <strain evidence="8">ATCC BAA-1853 / DSM 23119 / SP1PR4</strain>
    </source>
</reference>
<evidence type="ECO:0000259" key="6">
    <source>
        <dbReference type="PROSITE" id="PS50977"/>
    </source>
</evidence>
<feature type="domain" description="HTH tetR-type" evidence="6">
    <location>
        <begin position="20"/>
        <end position="80"/>
    </location>
</feature>
<dbReference type="eggNOG" id="COG1309">
    <property type="taxonomic scope" value="Bacteria"/>
</dbReference>
<gene>
    <name evidence="7" type="ordered locus">AciPR4_3645</name>
</gene>
<dbReference type="SUPFAM" id="SSF46689">
    <property type="entry name" value="Homeodomain-like"/>
    <property type="match status" value="1"/>
</dbReference>
<proteinExistence type="predicted"/>
<dbReference type="KEGG" id="tsa:AciPR4_3645"/>
<name>E8UZQ4_TERSS</name>
<keyword evidence="1" id="KW-0805">Transcription regulation</keyword>
<evidence type="ECO:0000256" key="5">
    <source>
        <dbReference type="SAM" id="MobiDB-lite"/>
    </source>
</evidence>
<evidence type="ECO:0000256" key="3">
    <source>
        <dbReference type="ARBA" id="ARBA00023163"/>
    </source>
</evidence>
<dbReference type="AlphaFoldDB" id="E8UZQ4"/>
<keyword evidence="3" id="KW-0804">Transcription</keyword>
<dbReference type="InterPro" id="IPR050109">
    <property type="entry name" value="HTH-type_TetR-like_transc_reg"/>
</dbReference>
<sequence>MRVPSTSANPRRRPQQNRAEVRRASFLQAAEQLFGTLGYESVTMTAIAEQAQASIGTLYDYFPDKPALALVLITQYMHEAEAHWAKFLQQPPARGKASIADVFIEGILEFARNRPAYLPLFGAPLGFTRTKADREPLRRTIAAALQNLKPGLPADHAFLNAQVIVEIIKGMLGVYRQATPKDREAVVTEFKKVMRLYLTDTLG</sequence>
<accession>E8UZQ4</accession>
<dbReference type="PANTHER" id="PTHR30055">
    <property type="entry name" value="HTH-TYPE TRANSCRIPTIONAL REGULATOR RUTR"/>
    <property type="match status" value="1"/>
</dbReference>
<dbReference type="GO" id="GO:0003700">
    <property type="term" value="F:DNA-binding transcription factor activity"/>
    <property type="evidence" value="ECO:0007669"/>
    <property type="project" value="TreeGrafter"/>
</dbReference>
<protein>
    <submittedName>
        <fullName evidence="7">Regulatory protein TetR</fullName>
    </submittedName>
</protein>
<dbReference type="Pfam" id="PF17918">
    <property type="entry name" value="TetR_C_15"/>
    <property type="match status" value="1"/>
</dbReference>
<dbReference type="PRINTS" id="PR00455">
    <property type="entry name" value="HTHTETR"/>
</dbReference>
<dbReference type="PROSITE" id="PS50977">
    <property type="entry name" value="HTH_TETR_2"/>
    <property type="match status" value="1"/>
</dbReference>
<feature type="DNA-binding region" description="H-T-H motif" evidence="4">
    <location>
        <begin position="43"/>
        <end position="62"/>
    </location>
</feature>
<dbReference type="Gene3D" id="1.10.357.10">
    <property type="entry name" value="Tetracycline Repressor, domain 2"/>
    <property type="match status" value="1"/>
</dbReference>
<dbReference type="RefSeq" id="WP_013570127.1">
    <property type="nucleotide sequence ID" value="NC_014963.1"/>
</dbReference>
<evidence type="ECO:0000256" key="1">
    <source>
        <dbReference type="ARBA" id="ARBA00023015"/>
    </source>
</evidence>
<dbReference type="InterPro" id="IPR009057">
    <property type="entry name" value="Homeodomain-like_sf"/>
</dbReference>
<keyword evidence="8" id="KW-1185">Reference proteome</keyword>
<dbReference type="InterPro" id="IPR023772">
    <property type="entry name" value="DNA-bd_HTH_TetR-type_CS"/>
</dbReference>
<dbReference type="EMBL" id="CP002467">
    <property type="protein sequence ID" value="ADV84397.1"/>
    <property type="molecule type" value="Genomic_DNA"/>
</dbReference>
<organism evidence="7 8">
    <name type="scientific">Terriglobus saanensis (strain ATCC BAA-1853 / DSM 23119 / SP1PR4)</name>
    <dbReference type="NCBI Taxonomy" id="401053"/>
    <lineage>
        <taxon>Bacteria</taxon>
        <taxon>Pseudomonadati</taxon>
        <taxon>Acidobacteriota</taxon>
        <taxon>Terriglobia</taxon>
        <taxon>Terriglobales</taxon>
        <taxon>Acidobacteriaceae</taxon>
        <taxon>Terriglobus</taxon>
    </lineage>
</organism>
<evidence type="ECO:0000313" key="8">
    <source>
        <dbReference type="Proteomes" id="UP000006844"/>
    </source>
</evidence>